<evidence type="ECO:0000256" key="11">
    <source>
        <dbReference type="RuleBase" id="RU363032"/>
    </source>
</evidence>
<keyword evidence="6" id="KW-0762">Sugar transport</keyword>
<dbReference type="SUPFAM" id="SSF161098">
    <property type="entry name" value="MetI-like"/>
    <property type="match status" value="1"/>
</dbReference>
<evidence type="ECO:0000313" key="14">
    <source>
        <dbReference type="Proteomes" id="UP000559404"/>
    </source>
</evidence>
<feature type="transmembrane region" description="Helical" evidence="11">
    <location>
        <begin position="255"/>
        <end position="277"/>
    </location>
</feature>
<protein>
    <recommendedName>
        <fullName evidence="10">Maltose/maltodextrin transport system permease protein MalG</fullName>
    </recommendedName>
</protein>
<name>A0A838Y3T0_9HYPH</name>
<organism evidence="13 14">
    <name type="scientific">Stappia taiwanensis</name>
    <dbReference type="NCBI Taxonomy" id="992267"/>
    <lineage>
        <taxon>Bacteria</taxon>
        <taxon>Pseudomonadati</taxon>
        <taxon>Pseudomonadota</taxon>
        <taxon>Alphaproteobacteria</taxon>
        <taxon>Hyphomicrobiales</taxon>
        <taxon>Stappiaceae</taxon>
        <taxon>Stappia</taxon>
    </lineage>
</organism>
<feature type="transmembrane region" description="Helical" evidence="11">
    <location>
        <begin position="58"/>
        <end position="80"/>
    </location>
</feature>
<keyword evidence="14" id="KW-1185">Reference proteome</keyword>
<dbReference type="PANTHER" id="PTHR32243">
    <property type="entry name" value="MALTOSE TRANSPORT SYSTEM PERMEASE-RELATED"/>
    <property type="match status" value="1"/>
</dbReference>
<dbReference type="GO" id="GO:0015423">
    <property type="term" value="F:ABC-type maltose transporter activity"/>
    <property type="evidence" value="ECO:0007669"/>
    <property type="project" value="TreeGrafter"/>
</dbReference>
<dbReference type="EMBL" id="JACEON010000020">
    <property type="protein sequence ID" value="MBA4613520.1"/>
    <property type="molecule type" value="Genomic_DNA"/>
</dbReference>
<keyword evidence="4 11" id="KW-0813">Transport</keyword>
<dbReference type="Pfam" id="PF00528">
    <property type="entry name" value="BPD_transp_1"/>
    <property type="match status" value="1"/>
</dbReference>
<gene>
    <name evidence="13" type="ORF">H1W37_17820</name>
</gene>
<dbReference type="InterPro" id="IPR050901">
    <property type="entry name" value="BP-dep_ABC_trans_perm"/>
</dbReference>
<reference evidence="13 14" key="1">
    <citation type="submission" date="2020-07" db="EMBL/GenBank/DDBJ databases">
        <authorList>
            <person name="Li M."/>
        </authorList>
    </citation>
    <scope>NUCLEOTIDE SEQUENCE [LARGE SCALE GENOMIC DNA]</scope>
    <source>
        <strain evidence="13 14">DSM 23284</strain>
    </source>
</reference>
<dbReference type="CDD" id="cd06261">
    <property type="entry name" value="TM_PBP2"/>
    <property type="match status" value="1"/>
</dbReference>
<feature type="transmembrane region" description="Helical" evidence="11">
    <location>
        <begin position="316"/>
        <end position="335"/>
    </location>
</feature>
<keyword evidence="8 11" id="KW-1133">Transmembrane helix</keyword>
<dbReference type="PROSITE" id="PS50928">
    <property type="entry name" value="ABC_TM1"/>
    <property type="match status" value="1"/>
</dbReference>
<keyword evidence="9 11" id="KW-0472">Membrane</keyword>
<evidence type="ECO:0000256" key="10">
    <source>
        <dbReference type="ARBA" id="ARBA00041109"/>
    </source>
</evidence>
<evidence type="ECO:0000256" key="8">
    <source>
        <dbReference type="ARBA" id="ARBA00022989"/>
    </source>
</evidence>
<dbReference type="AlphaFoldDB" id="A0A838Y3T0"/>
<dbReference type="InterPro" id="IPR035906">
    <property type="entry name" value="MetI-like_sf"/>
</dbReference>
<evidence type="ECO:0000256" key="4">
    <source>
        <dbReference type="ARBA" id="ARBA00022448"/>
    </source>
</evidence>
<dbReference type="Proteomes" id="UP000559404">
    <property type="component" value="Unassembled WGS sequence"/>
</dbReference>
<comment type="function">
    <text evidence="1">Part of the ABC transporter complex MalEFGK involved in maltose/maltodextrin import. Probably responsible for the translocation of the substrate across the membrane.</text>
</comment>
<proteinExistence type="inferred from homology"/>
<dbReference type="RefSeq" id="WP_181761719.1">
    <property type="nucleotide sequence ID" value="NZ_BMCR01000004.1"/>
</dbReference>
<evidence type="ECO:0000256" key="6">
    <source>
        <dbReference type="ARBA" id="ARBA00022597"/>
    </source>
</evidence>
<dbReference type="GO" id="GO:0042956">
    <property type="term" value="P:maltodextrin transmembrane transport"/>
    <property type="evidence" value="ECO:0007669"/>
    <property type="project" value="TreeGrafter"/>
</dbReference>
<accession>A0A838Y3T0</accession>
<evidence type="ECO:0000256" key="7">
    <source>
        <dbReference type="ARBA" id="ARBA00022692"/>
    </source>
</evidence>
<feature type="transmembrane region" description="Helical" evidence="11">
    <location>
        <begin position="87"/>
        <end position="105"/>
    </location>
</feature>
<comment type="subcellular location">
    <subcellularLocation>
        <location evidence="2 11">Cell membrane</location>
        <topology evidence="2 11">Multi-pass membrane protein</topology>
    </subcellularLocation>
</comment>
<dbReference type="GO" id="GO:0005886">
    <property type="term" value="C:plasma membrane"/>
    <property type="evidence" value="ECO:0007669"/>
    <property type="project" value="UniProtKB-SubCell"/>
</dbReference>
<evidence type="ECO:0000256" key="3">
    <source>
        <dbReference type="ARBA" id="ARBA00009047"/>
    </source>
</evidence>
<evidence type="ECO:0000259" key="12">
    <source>
        <dbReference type="PROSITE" id="PS50928"/>
    </source>
</evidence>
<evidence type="ECO:0000313" key="13">
    <source>
        <dbReference type="EMBL" id="MBA4613520.1"/>
    </source>
</evidence>
<feature type="domain" description="ABC transmembrane type-1" evidence="12">
    <location>
        <begin position="143"/>
        <end position="335"/>
    </location>
</feature>
<feature type="transmembrane region" description="Helical" evidence="11">
    <location>
        <begin position="213"/>
        <end position="234"/>
    </location>
</feature>
<evidence type="ECO:0000256" key="2">
    <source>
        <dbReference type="ARBA" id="ARBA00004651"/>
    </source>
</evidence>
<sequence length="349" mass="38781">MTAIDWNRLATRARRGRRVRSGLLLAFLTLVSLPVILPFFWVVVISVSARTGGVEAAVLWKACAVLVPCVLAYAGVHTFIASVRARIIAGLLLGGLCLIGLYVLIGADLHLNNYRFLVNPNLIEDIRGAATIGGQFPWVWEAFGNSLLVAITSMTLKVIVATLAGYYLSRFAFRGRSFFLQSLLLLEVFHPWMLTIPIFLVIFWVGLLNTLSGPILVLTVIDLPFYIFIMKGFFDAVPWDIEMSAMTDGATRRQAFRHVVLPQVRGGIIAISVLGFIKGWEEYVFVTALRTGNSYWVMSTYLYYVAEDVMGVDYGLVAAVSVFYMLPSLLLYLFLQKYLTQLTLGGVKG</sequence>
<reference evidence="13 14" key="2">
    <citation type="submission" date="2020-08" db="EMBL/GenBank/DDBJ databases">
        <title>Stappia taiwanensis sp. nov., isolated from a coastal thermal spring.</title>
        <authorList>
            <person name="Kampfer P."/>
        </authorList>
    </citation>
    <scope>NUCLEOTIDE SEQUENCE [LARGE SCALE GENOMIC DNA]</scope>
    <source>
        <strain evidence="13 14">DSM 23284</strain>
    </source>
</reference>
<evidence type="ECO:0000256" key="5">
    <source>
        <dbReference type="ARBA" id="ARBA00022475"/>
    </source>
</evidence>
<evidence type="ECO:0000256" key="9">
    <source>
        <dbReference type="ARBA" id="ARBA00023136"/>
    </source>
</evidence>
<comment type="caution">
    <text evidence="13">The sequence shown here is derived from an EMBL/GenBank/DDBJ whole genome shotgun (WGS) entry which is preliminary data.</text>
</comment>
<dbReference type="Gene3D" id="1.10.3720.10">
    <property type="entry name" value="MetI-like"/>
    <property type="match status" value="1"/>
</dbReference>
<evidence type="ECO:0000256" key="1">
    <source>
        <dbReference type="ARBA" id="ARBA00002264"/>
    </source>
</evidence>
<feature type="transmembrane region" description="Helical" evidence="11">
    <location>
        <begin position="189"/>
        <end position="207"/>
    </location>
</feature>
<feature type="transmembrane region" description="Helical" evidence="11">
    <location>
        <begin position="147"/>
        <end position="168"/>
    </location>
</feature>
<keyword evidence="7 11" id="KW-0812">Transmembrane</keyword>
<dbReference type="PANTHER" id="PTHR32243:SF50">
    <property type="entry name" value="MALTOSE_MALTODEXTRIN TRANSPORT SYSTEM PERMEASE PROTEIN MALG"/>
    <property type="match status" value="1"/>
</dbReference>
<feature type="transmembrane region" description="Helical" evidence="11">
    <location>
        <begin position="21"/>
        <end position="46"/>
    </location>
</feature>
<dbReference type="InterPro" id="IPR000515">
    <property type="entry name" value="MetI-like"/>
</dbReference>
<comment type="similarity">
    <text evidence="3">Belongs to the binding-protein-dependent transport system permease family. MalFG subfamily.</text>
</comment>
<keyword evidence="5" id="KW-1003">Cell membrane</keyword>